<dbReference type="GO" id="GO:0071949">
    <property type="term" value="F:FAD binding"/>
    <property type="evidence" value="ECO:0007669"/>
    <property type="project" value="TreeGrafter"/>
</dbReference>
<feature type="binding site" evidence="3">
    <location>
        <begin position="34"/>
        <end position="37"/>
    </location>
    <ligand>
        <name>FAD</name>
        <dbReference type="ChEBI" id="CHEBI:57692"/>
    </ligand>
</feature>
<dbReference type="Gene3D" id="1.10.579.10">
    <property type="entry name" value="DNA Cyclobutane Dipyrimidine Photolyase, subunit A, domain 3"/>
    <property type="match status" value="1"/>
</dbReference>
<dbReference type="OrthoDB" id="9772484at2"/>
<evidence type="ECO:0000256" key="3">
    <source>
        <dbReference type="PIRSR" id="PIRSR602081-1"/>
    </source>
</evidence>
<gene>
    <name evidence="5" type="ORF">C1T31_10850</name>
</gene>
<dbReference type="GO" id="GO:0032922">
    <property type="term" value="P:circadian regulation of gene expression"/>
    <property type="evidence" value="ECO:0007669"/>
    <property type="project" value="TreeGrafter"/>
</dbReference>
<evidence type="ECO:0000313" key="5">
    <source>
        <dbReference type="EMBL" id="PNQ72638.1"/>
    </source>
</evidence>
<sequence>MDFPTTIERIQARIKQIDPVSYAATRNYQNGKLTYLSPYISRGVISTKQIFHNLKSNGYTWEQAEKLIQELAWRDYWQLVWKNKGDDIFQDLKQPQNPVSNHGIPQAIVDAKTDIFVIDDAIQSLYRDGYMHNHMRMYVASICCNIVQSHWSHPSQWLYYNLLDGDLASNTLSWQWVAGSNANKKYYANQDNINKYFDSHQKDTFLDVSYEEIDTLDIPSILRETMNLNLTTSLPKIETLEIHDTKTLIYNYYNLDPFWYQDEDVQRILLLEPQFFEKYPVNDLCVDFILNLSKNIPNLKIVVMPFADLLDFVKPEHIYFKEHPTNTHYTGHQEPRDWMTTLSDYYPSFFAYWKRAKKQLQAAWSN</sequence>
<dbReference type="Pfam" id="PF03441">
    <property type="entry name" value="FAD_binding_7"/>
    <property type="match status" value="1"/>
</dbReference>
<dbReference type="GO" id="GO:0043153">
    <property type="term" value="P:entrainment of circadian clock by photoperiod"/>
    <property type="evidence" value="ECO:0007669"/>
    <property type="project" value="TreeGrafter"/>
</dbReference>
<keyword evidence="5" id="KW-0456">Lyase</keyword>
<dbReference type="Gene3D" id="1.25.40.80">
    <property type="match status" value="1"/>
</dbReference>
<evidence type="ECO:0000256" key="1">
    <source>
        <dbReference type="ARBA" id="ARBA00022630"/>
    </source>
</evidence>
<evidence type="ECO:0000256" key="2">
    <source>
        <dbReference type="ARBA" id="ARBA00022827"/>
    </source>
</evidence>
<dbReference type="PANTHER" id="PTHR11455">
    <property type="entry name" value="CRYPTOCHROME"/>
    <property type="match status" value="1"/>
</dbReference>
<keyword evidence="6" id="KW-1185">Reference proteome</keyword>
<dbReference type="GO" id="GO:0003904">
    <property type="term" value="F:deoxyribodipyrimidine photo-lyase activity"/>
    <property type="evidence" value="ECO:0007669"/>
    <property type="project" value="TreeGrafter"/>
</dbReference>
<dbReference type="EMBL" id="POWF01000007">
    <property type="protein sequence ID" value="PNQ72638.1"/>
    <property type="molecule type" value="Genomic_DNA"/>
</dbReference>
<feature type="domain" description="Cryptochrome/DNA photolyase FAD-binding" evidence="4">
    <location>
        <begin position="68"/>
        <end position="192"/>
    </location>
</feature>
<dbReference type="AlphaFoldDB" id="A0A2K1DX81"/>
<dbReference type="PANTHER" id="PTHR11455:SF18">
    <property type="entry name" value="SI:CH1073-390K14.1"/>
    <property type="match status" value="1"/>
</dbReference>
<dbReference type="GO" id="GO:0003677">
    <property type="term" value="F:DNA binding"/>
    <property type="evidence" value="ECO:0007669"/>
    <property type="project" value="TreeGrafter"/>
</dbReference>
<feature type="binding site" evidence="3">
    <location>
        <position position="22"/>
    </location>
    <ligand>
        <name>FAD</name>
        <dbReference type="ChEBI" id="CHEBI:57692"/>
    </ligand>
</feature>
<reference evidence="5 6" key="1">
    <citation type="submission" date="2018-01" db="EMBL/GenBank/DDBJ databases">
        <title>The draft genome of Hanstruepera neustonica JCM19743.</title>
        <authorList>
            <person name="He R.-H."/>
            <person name="Du Z.-J."/>
        </authorList>
    </citation>
    <scope>NUCLEOTIDE SEQUENCE [LARGE SCALE GENOMIC DNA]</scope>
    <source>
        <strain evidence="5 6">JCM19743</strain>
    </source>
</reference>
<proteinExistence type="predicted"/>
<protein>
    <submittedName>
        <fullName evidence="5">Deoxyribodipyrimidine photolyase</fullName>
    </submittedName>
</protein>
<dbReference type="GO" id="GO:0005737">
    <property type="term" value="C:cytoplasm"/>
    <property type="evidence" value="ECO:0007669"/>
    <property type="project" value="TreeGrafter"/>
</dbReference>
<dbReference type="InterPro" id="IPR002081">
    <property type="entry name" value="Cryptochrome/DNA_photolyase_1"/>
</dbReference>
<comment type="caution">
    <text evidence="5">The sequence shown here is derived from an EMBL/GenBank/DDBJ whole genome shotgun (WGS) entry which is preliminary data.</text>
</comment>
<dbReference type="InterPro" id="IPR005101">
    <property type="entry name" value="Cryptochr/Photolyase_FAD-bd"/>
</dbReference>
<keyword evidence="1 3" id="KW-0285">Flavoprotein</keyword>
<organism evidence="5 6">
    <name type="scientific">Hanstruepera neustonica</name>
    <dbReference type="NCBI Taxonomy" id="1445657"/>
    <lineage>
        <taxon>Bacteria</taxon>
        <taxon>Pseudomonadati</taxon>
        <taxon>Bacteroidota</taxon>
        <taxon>Flavobacteriia</taxon>
        <taxon>Flavobacteriales</taxon>
        <taxon>Flavobacteriaceae</taxon>
        <taxon>Hanstruepera</taxon>
    </lineage>
</organism>
<evidence type="ECO:0000313" key="6">
    <source>
        <dbReference type="Proteomes" id="UP000236641"/>
    </source>
</evidence>
<name>A0A2K1DX81_9FLAO</name>
<comment type="cofactor">
    <cofactor evidence="3">
        <name>FAD</name>
        <dbReference type="ChEBI" id="CHEBI:57692"/>
    </cofactor>
    <text evidence="3">Binds 1 FAD per subunit.</text>
</comment>
<dbReference type="Proteomes" id="UP000236641">
    <property type="component" value="Unassembled WGS sequence"/>
</dbReference>
<keyword evidence="2 3" id="KW-0274">FAD</keyword>
<accession>A0A2K1DX81</accession>
<dbReference type="InterPro" id="IPR036134">
    <property type="entry name" value="Crypto/Photolyase_FAD-like_sf"/>
</dbReference>
<dbReference type="SUPFAM" id="SSF48173">
    <property type="entry name" value="Cryptochrome/photolyase FAD-binding domain"/>
    <property type="match status" value="1"/>
</dbReference>
<evidence type="ECO:0000259" key="4">
    <source>
        <dbReference type="Pfam" id="PF03441"/>
    </source>
</evidence>
<feature type="binding site" evidence="3">
    <location>
        <begin position="164"/>
        <end position="166"/>
    </location>
    <ligand>
        <name>FAD</name>
        <dbReference type="ChEBI" id="CHEBI:57692"/>
    </ligand>
</feature>